<dbReference type="RefSeq" id="WP_179518471.1">
    <property type="nucleotide sequence ID" value="NZ_JACCAC010000001.1"/>
</dbReference>
<keyword evidence="3" id="KW-1185">Reference proteome</keyword>
<gene>
    <name evidence="2" type="ORF">BJ989_002469</name>
</gene>
<sequence length="161" mass="17745">MSRPIRPDPARWRQDVLRAAVLDLAGRGLPTVFTPTVSVGDPRGRWSRVADHGAGTGGTTGPRGHARAAPVVLDHALRCDLVAIMLGRALPDDVACPAPITWLARPAVWDEPDCERAWLAAADCAHRELGVPLTFVVVTRQGWRDPRTGEERTWRRLRARR</sequence>
<organism evidence="2 3">
    <name type="scientific">Nocardioides perillae</name>
    <dbReference type="NCBI Taxonomy" id="1119534"/>
    <lineage>
        <taxon>Bacteria</taxon>
        <taxon>Bacillati</taxon>
        <taxon>Actinomycetota</taxon>
        <taxon>Actinomycetes</taxon>
        <taxon>Propionibacteriales</taxon>
        <taxon>Nocardioidaceae</taxon>
        <taxon>Nocardioides</taxon>
    </lineage>
</organism>
<dbReference type="EMBL" id="JACCAC010000001">
    <property type="protein sequence ID" value="NYG56165.1"/>
    <property type="molecule type" value="Genomic_DNA"/>
</dbReference>
<feature type="region of interest" description="Disordered" evidence="1">
    <location>
        <begin position="44"/>
        <end position="66"/>
    </location>
</feature>
<comment type="caution">
    <text evidence="2">The sequence shown here is derived from an EMBL/GenBank/DDBJ whole genome shotgun (WGS) entry which is preliminary data.</text>
</comment>
<evidence type="ECO:0000313" key="2">
    <source>
        <dbReference type="EMBL" id="NYG56165.1"/>
    </source>
</evidence>
<dbReference type="Proteomes" id="UP000544110">
    <property type="component" value="Unassembled WGS sequence"/>
</dbReference>
<name>A0A7Y9RYB5_9ACTN</name>
<protein>
    <submittedName>
        <fullName evidence="2">Uncharacterized protein</fullName>
    </submittedName>
</protein>
<proteinExistence type="predicted"/>
<reference evidence="2 3" key="1">
    <citation type="submission" date="2020-07" db="EMBL/GenBank/DDBJ databases">
        <title>Sequencing the genomes of 1000 actinobacteria strains.</title>
        <authorList>
            <person name="Klenk H.-P."/>
        </authorList>
    </citation>
    <scope>NUCLEOTIDE SEQUENCE [LARGE SCALE GENOMIC DNA]</scope>
    <source>
        <strain evidence="2 3">DSM 24552</strain>
    </source>
</reference>
<evidence type="ECO:0000313" key="3">
    <source>
        <dbReference type="Proteomes" id="UP000544110"/>
    </source>
</evidence>
<dbReference type="AlphaFoldDB" id="A0A7Y9RYB5"/>
<evidence type="ECO:0000256" key="1">
    <source>
        <dbReference type="SAM" id="MobiDB-lite"/>
    </source>
</evidence>
<accession>A0A7Y9RYB5</accession>